<evidence type="ECO:0000313" key="2">
    <source>
        <dbReference type="Proteomes" id="UP000054776"/>
    </source>
</evidence>
<dbReference type="InParanoid" id="A0A0V1AX37"/>
<dbReference type="EMBL" id="JYDH01000174">
    <property type="protein sequence ID" value="KRY29312.1"/>
    <property type="molecule type" value="Genomic_DNA"/>
</dbReference>
<proteinExistence type="predicted"/>
<name>A0A0V1AX37_TRISP</name>
<evidence type="ECO:0000313" key="1">
    <source>
        <dbReference type="EMBL" id="KRY29312.1"/>
    </source>
</evidence>
<organism evidence="1 2">
    <name type="scientific">Trichinella spiralis</name>
    <name type="common">Trichina worm</name>
    <dbReference type="NCBI Taxonomy" id="6334"/>
    <lineage>
        <taxon>Eukaryota</taxon>
        <taxon>Metazoa</taxon>
        <taxon>Ecdysozoa</taxon>
        <taxon>Nematoda</taxon>
        <taxon>Enoplea</taxon>
        <taxon>Dorylaimia</taxon>
        <taxon>Trichinellida</taxon>
        <taxon>Trichinellidae</taxon>
        <taxon>Trichinella</taxon>
    </lineage>
</organism>
<reference evidence="1 2" key="1">
    <citation type="submission" date="2015-01" db="EMBL/GenBank/DDBJ databases">
        <title>Evolution of Trichinella species and genotypes.</title>
        <authorList>
            <person name="Korhonen P.K."/>
            <person name="Edoardo P."/>
            <person name="Giuseppe L.R."/>
            <person name="Gasser R.B."/>
        </authorList>
    </citation>
    <scope>NUCLEOTIDE SEQUENCE [LARGE SCALE GENOMIC DNA]</scope>
    <source>
        <strain evidence="1">ISS3</strain>
    </source>
</reference>
<dbReference type="OrthoDB" id="10638934at2759"/>
<keyword evidence="2" id="KW-1185">Reference proteome</keyword>
<dbReference type="Proteomes" id="UP000054776">
    <property type="component" value="Unassembled WGS sequence"/>
</dbReference>
<gene>
    <name evidence="1" type="ORF">T01_7776</name>
</gene>
<accession>A0A0V1AX37</accession>
<dbReference type="AlphaFoldDB" id="A0A0V1AX37"/>
<protein>
    <submittedName>
        <fullName evidence="1">Uncharacterized protein</fullName>
    </submittedName>
</protein>
<comment type="caution">
    <text evidence="1">The sequence shown here is derived from an EMBL/GenBank/DDBJ whole genome shotgun (WGS) entry which is preliminary data.</text>
</comment>
<sequence length="168" mass="18310">MFFLPRLLFLHPTDYSLSFVRRRVRVSLLQRCIRDDGKQHAAALFDNSTKTLATQNRKPCWQLAWNMLASKPAFACSQLLRVRSSCSSWLHWSNRSFATLSSIAIPPPPPPTTTTTATATTTTTTTTTAVAAAAATATATTSGKLTADHFCLFHSRSSLAAKSPPPVD</sequence>